<dbReference type="Pfam" id="PF13560">
    <property type="entry name" value="HTH_31"/>
    <property type="match status" value="1"/>
</dbReference>
<dbReference type="Gene3D" id="1.10.260.40">
    <property type="entry name" value="lambda repressor-like DNA-binding domains"/>
    <property type="match status" value="1"/>
</dbReference>
<dbReference type="InterPro" id="IPR010982">
    <property type="entry name" value="Lambda_DNA-bd_dom_sf"/>
</dbReference>
<evidence type="ECO:0000259" key="2">
    <source>
        <dbReference type="PROSITE" id="PS50943"/>
    </source>
</evidence>
<accession>A0A852YVH1</accession>
<dbReference type="AlphaFoldDB" id="A0A852YVH1"/>
<feature type="region of interest" description="Disordered" evidence="1">
    <location>
        <begin position="80"/>
        <end position="101"/>
    </location>
</feature>
<dbReference type="InterPro" id="IPR001387">
    <property type="entry name" value="Cro/C1-type_HTH"/>
</dbReference>
<dbReference type="GO" id="GO:0003677">
    <property type="term" value="F:DNA binding"/>
    <property type="evidence" value="ECO:0007669"/>
    <property type="project" value="InterPro"/>
</dbReference>
<dbReference type="RefSeq" id="WP_179534575.1">
    <property type="nucleotide sequence ID" value="NZ_JACBYW010000002.1"/>
</dbReference>
<keyword evidence="4" id="KW-1185">Reference proteome</keyword>
<proteinExistence type="predicted"/>
<evidence type="ECO:0000256" key="1">
    <source>
        <dbReference type="SAM" id="MobiDB-lite"/>
    </source>
</evidence>
<name>A0A852YVH1_9ACTN</name>
<dbReference type="SMART" id="SM00530">
    <property type="entry name" value="HTH_XRE"/>
    <property type="match status" value="1"/>
</dbReference>
<gene>
    <name evidence="3" type="ORF">FHR84_001360</name>
</gene>
<organism evidence="3 4">
    <name type="scientific">Actinopolyspora biskrensis</name>
    <dbReference type="NCBI Taxonomy" id="1470178"/>
    <lineage>
        <taxon>Bacteria</taxon>
        <taxon>Bacillati</taxon>
        <taxon>Actinomycetota</taxon>
        <taxon>Actinomycetes</taxon>
        <taxon>Actinopolysporales</taxon>
        <taxon>Actinopolysporaceae</taxon>
        <taxon>Actinopolyspora</taxon>
    </lineage>
</organism>
<feature type="domain" description="HTH cro/C1-type" evidence="2">
    <location>
        <begin position="21"/>
        <end position="74"/>
    </location>
</feature>
<dbReference type="Proteomes" id="UP000548304">
    <property type="component" value="Unassembled WGS sequence"/>
</dbReference>
<reference evidence="3 4" key="1">
    <citation type="submission" date="2020-07" db="EMBL/GenBank/DDBJ databases">
        <title>Genomic Encyclopedia of Type Strains, Phase III (KMG-III): the genomes of soil and plant-associated and newly described type strains.</title>
        <authorList>
            <person name="Whitman W."/>
        </authorList>
    </citation>
    <scope>NUCLEOTIDE SEQUENCE [LARGE SCALE GENOMIC DNA]</scope>
    <source>
        <strain evidence="3 4">CECT 8576</strain>
    </source>
</reference>
<dbReference type="EMBL" id="JACBYW010000002">
    <property type="protein sequence ID" value="NYH78038.1"/>
    <property type="molecule type" value="Genomic_DNA"/>
</dbReference>
<protein>
    <submittedName>
        <fullName evidence="3">Transcriptional regulator with XRE-family HTH domain</fullName>
    </submittedName>
</protein>
<dbReference type="SUPFAM" id="SSF47413">
    <property type="entry name" value="lambda repressor-like DNA-binding domains"/>
    <property type="match status" value="1"/>
</dbReference>
<evidence type="ECO:0000313" key="4">
    <source>
        <dbReference type="Proteomes" id="UP000548304"/>
    </source>
</evidence>
<dbReference type="PROSITE" id="PS50943">
    <property type="entry name" value="HTH_CROC1"/>
    <property type="match status" value="1"/>
</dbReference>
<evidence type="ECO:0000313" key="3">
    <source>
        <dbReference type="EMBL" id="NYH78038.1"/>
    </source>
</evidence>
<comment type="caution">
    <text evidence="3">The sequence shown here is derived from an EMBL/GenBank/DDBJ whole genome shotgun (WGS) entry which is preliminary data.</text>
</comment>
<sequence length="101" mass="10721">MVRLPLTPEQIEAGKRLGTLLRDARGERDPHEVARIAGISPETLRKIESGRLPTPAFGTVIGLGDALGLPTQELAAVWRGAPSPHSLRDAPAADPADETAR</sequence>
<dbReference type="CDD" id="cd00093">
    <property type="entry name" value="HTH_XRE"/>
    <property type="match status" value="1"/>
</dbReference>